<evidence type="ECO:0000313" key="3">
    <source>
        <dbReference type="EMBL" id="RXG28623.1"/>
    </source>
</evidence>
<feature type="transmembrane region" description="Helical" evidence="1">
    <location>
        <begin position="53"/>
        <end position="73"/>
    </location>
</feature>
<evidence type="ECO:0000259" key="2">
    <source>
        <dbReference type="Pfam" id="PF02517"/>
    </source>
</evidence>
<feature type="domain" description="CAAX prenyl protease 2/Lysostaphin resistance protein A-like" evidence="2">
    <location>
        <begin position="128"/>
        <end position="220"/>
    </location>
</feature>
<feature type="transmembrane region" description="Helical" evidence="1">
    <location>
        <begin position="93"/>
        <end position="113"/>
    </location>
</feature>
<dbReference type="AlphaFoldDB" id="A0A1M5TLB3"/>
<dbReference type="Proteomes" id="UP000290037">
    <property type="component" value="Unassembled WGS sequence"/>
</dbReference>
<dbReference type="Proteomes" id="UP000184240">
    <property type="component" value="Unassembled WGS sequence"/>
</dbReference>
<dbReference type="RefSeq" id="WP_072979779.1">
    <property type="nucleotide sequence ID" value="NZ_FQXT01000001.1"/>
</dbReference>
<evidence type="ECO:0000313" key="4">
    <source>
        <dbReference type="EMBL" id="SHH51552.1"/>
    </source>
</evidence>
<feature type="transmembrane region" description="Helical" evidence="1">
    <location>
        <begin position="14"/>
        <end position="33"/>
    </location>
</feature>
<feature type="transmembrane region" description="Helical" evidence="1">
    <location>
        <begin position="133"/>
        <end position="150"/>
    </location>
</feature>
<gene>
    <name evidence="3" type="ORF">DSM01_2084</name>
    <name evidence="4" type="ORF">SAMN04487999_0391</name>
</gene>
<reference evidence="3 6" key="3">
    <citation type="submission" date="2018-07" db="EMBL/GenBank/DDBJ databases">
        <title>Leeuwenhoekiella genomics.</title>
        <authorList>
            <person name="Tahon G."/>
            <person name="Willems A."/>
        </authorList>
    </citation>
    <scope>NUCLEOTIDE SEQUENCE [LARGE SCALE GENOMIC DNA]</scope>
    <source>
        <strain evidence="3 6">LMG 24856</strain>
    </source>
</reference>
<sequence length="291" mass="32960">MQEQNYSHKGWQRIILFIIPYLFVVGLFQYAGYLIAGLDITDPQPTKSISHQLIIRVFDLVGTLLVLYFFMTFLDKKPFVALGFQTHKRQREFWTGIAIGFLIMFMGYSILYFSSEITVITTDLDATKLIQSVVFFSIIAVVEESIFRGYILRNLMLSMPKYIALSVSALVFALMHAFNPNVSSFALFNIFLAGILLGLSYVYTKNLWFPIALHLSWNLFQSLFGFNVSGQGFYSVVKIQVDQANRLNGGAFGFEGSYIAVIAQLITIAAIAIYYNSKRKTDAVTTSTTEY</sequence>
<keyword evidence="6" id="KW-1185">Reference proteome</keyword>
<name>A0A1M5TLB3_9FLAO</name>
<keyword evidence="1" id="KW-0812">Transmembrane</keyword>
<keyword evidence="1" id="KW-1133">Transmembrane helix</keyword>
<evidence type="ECO:0000313" key="5">
    <source>
        <dbReference type="Proteomes" id="UP000184240"/>
    </source>
</evidence>
<feature type="transmembrane region" description="Helical" evidence="1">
    <location>
        <begin position="257"/>
        <end position="275"/>
    </location>
</feature>
<accession>A0A1M5TLB3</accession>
<evidence type="ECO:0000313" key="6">
    <source>
        <dbReference type="Proteomes" id="UP000290037"/>
    </source>
</evidence>
<feature type="transmembrane region" description="Helical" evidence="1">
    <location>
        <begin position="162"/>
        <end position="179"/>
    </location>
</feature>
<feature type="transmembrane region" description="Helical" evidence="1">
    <location>
        <begin position="215"/>
        <end position="237"/>
    </location>
</feature>
<dbReference type="EMBL" id="QOVN01000004">
    <property type="protein sequence ID" value="RXG28623.1"/>
    <property type="molecule type" value="Genomic_DNA"/>
</dbReference>
<reference evidence="4" key="2">
    <citation type="submission" date="2016-11" db="EMBL/GenBank/DDBJ databases">
        <authorList>
            <person name="Jaros S."/>
            <person name="Januszkiewicz K."/>
            <person name="Wedrychowicz H."/>
        </authorList>
    </citation>
    <scope>NUCLEOTIDE SEQUENCE [LARGE SCALE GENOMIC DNA]</scope>
    <source>
        <strain evidence="4">DSM 19859</strain>
    </source>
</reference>
<dbReference type="EMBL" id="FQXT01000001">
    <property type="protein sequence ID" value="SHH51552.1"/>
    <property type="molecule type" value="Genomic_DNA"/>
</dbReference>
<dbReference type="PANTHER" id="PTHR39430:SF1">
    <property type="entry name" value="PROTEASE"/>
    <property type="match status" value="1"/>
</dbReference>
<protein>
    <recommendedName>
        <fullName evidence="2">CAAX prenyl protease 2/Lysostaphin resistance protein A-like domain-containing protein</fullName>
    </recommendedName>
</protein>
<dbReference type="GO" id="GO:0004175">
    <property type="term" value="F:endopeptidase activity"/>
    <property type="evidence" value="ECO:0007669"/>
    <property type="project" value="UniProtKB-ARBA"/>
</dbReference>
<reference evidence="5" key="1">
    <citation type="submission" date="2016-11" db="EMBL/GenBank/DDBJ databases">
        <authorList>
            <person name="Varghese N."/>
            <person name="Submissions S."/>
        </authorList>
    </citation>
    <scope>NUCLEOTIDE SEQUENCE [LARGE SCALE GENOMIC DNA]</scope>
    <source>
        <strain evidence="5">DSM 19859</strain>
    </source>
</reference>
<dbReference type="Pfam" id="PF02517">
    <property type="entry name" value="Rce1-like"/>
    <property type="match status" value="1"/>
</dbReference>
<dbReference type="InterPro" id="IPR003675">
    <property type="entry name" value="Rce1/LyrA-like_dom"/>
</dbReference>
<dbReference type="PANTHER" id="PTHR39430">
    <property type="entry name" value="MEMBRANE-ASSOCIATED PROTEASE-RELATED"/>
    <property type="match status" value="1"/>
</dbReference>
<organism evidence="4 5">
    <name type="scientific">Leeuwenhoekiella palythoae</name>
    <dbReference type="NCBI Taxonomy" id="573501"/>
    <lineage>
        <taxon>Bacteria</taxon>
        <taxon>Pseudomonadati</taxon>
        <taxon>Bacteroidota</taxon>
        <taxon>Flavobacteriia</taxon>
        <taxon>Flavobacteriales</taxon>
        <taxon>Flavobacteriaceae</taxon>
        <taxon>Leeuwenhoekiella</taxon>
    </lineage>
</organism>
<dbReference type="GO" id="GO:0080120">
    <property type="term" value="P:CAAX-box protein maturation"/>
    <property type="evidence" value="ECO:0007669"/>
    <property type="project" value="UniProtKB-ARBA"/>
</dbReference>
<feature type="transmembrane region" description="Helical" evidence="1">
    <location>
        <begin position="185"/>
        <end position="203"/>
    </location>
</feature>
<keyword evidence="1" id="KW-0472">Membrane</keyword>
<evidence type="ECO:0000256" key="1">
    <source>
        <dbReference type="SAM" id="Phobius"/>
    </source>
</evidence>
<dbReference type="STRING" id="573501.SAMN04487999_0391"/>
<proteinExistence type="predicted"/>
<dbReference type="OrthoDB" id="324900at2"/>